<dbReference type="AlphaFoldDB" id="A0A7J6IR47"/>
<evidence type="ECO:0000256" key="1">
    <source>
        <dbReference type="SAM" id="MobiDB-lite"/>
    </source>
</evidence>
<dbReference type="InParanoid" id="A0A7J6IR47"/>
<organism evidence="2 3">
    <name type="scientific">Colletotrichum fructicola (strain Nara gc5)</name>
    <name type="common">Anthracnose fungus</name>
    <name type="synonym">Colletotrichum gloeosporioides (strain Nara gc5)</name>
    <dbReference type="NCBI Taxonomy" id="1213859"/>
    <lineage>
        <taxon>Eukaryota</taxon>
        <taxon>Fungi</taxon>
        <taxon>Dikarya</taxon>
        <taxon>Ascomycota</taxon>
        <taxon>Pezizomycotina</taxon>
        <taxon>Sordariomycetes</taxon>
        <taxon>Hypocreomycetidae</taxon>
        <taxon>Glomerellales</taxon>
        <taxon>Glomerellaceae</taxon>
        <taxon>Colletotrichum</taxon>
        <taxon>Colletotrichum gloeosporioides species complex</taxon>
    </lineage>
</organism>
<feature type="compositionally biased region" description="Low complexity" evidence="1">
    <location>
        <begin position="7"/>
        <end position="19"/>
    </location>
</feature>
<accession>A0A7J6IR47</accession>
<keyword evidence="3" id="KW-1185">Reference proteome</keyword>
<dbReference type="Proteomes" id="UP000011096">
    <property type="component" value="Unassembled WGS sequence"/>
</dbReference>
<feature type="region of interest" description="Disordered" evidence="1">
    <location>
        <begin position="1"/>
        <end position="57"/>
    </location>
</feature>
<dbReference type="RefSeq" id="XP_066007960.1">
    <property type="nucleotide sequence ID" value="XM_066152721.1"/>
</dbReference>
<feature type="compositionally biased region" description="Gly residues" evidence="1">
    <location>
        <begin position="43"/>
        <end position="53"/>
    </location>
</feature>
<proteinExistence type="predicted"/>
<comment type="caution">
    <text evidence="2">The sequence shown here is derived from an EMBL/GenBank/DDBJ whole genome shotgun (WGS) entry which is preliminary data.</text>
</comment>
<dbReference type="GeneID" id="90980221"/>
<evidence type="ECO:0000313" key="2">
    <source>
        <dbReference type="EMBL" id="KAF4479339.1"/>
    </source>
</evidence>
<name>A0A7J6IR47_COLFN</name>
<reference evidence="2 3" key="1">
    <citation type="submission" date="2012-08" db="EMBL/GenBank/DDBJ databases">
        <authorList>
            <person name="Gan P.H.P."/>
            <person name="Ikeda K."/>
            <person name="Irieda H."/>
            <person name="Narusaka M."/>
            <person name="O'Connell R.J."/>
            <person name="Narusaka Y."/>
            <person name="Takano Y."/>
            <person name="Kubo Y."/>
            <person name="Shirasu K."/>
        </authorList>
    </citation>
    <scope>NUCLEOTIDE SEQUENCE [LARGE SCALE GENOMIC DNA]</scope>
    <source>
        <strain evidence="2 3">Nara gc5</strain>
    </source>
</reference>
<reference evidence="2 3" key="2">
    <citation type="submission" date="2020-04" db="EMBL/GenBank/DDBJ databases">
        <title>Genome sequencing and assembly of multiple isolates from the Colletotrichum gloeosporioides species complex.</title>
        <authorList>
            <person name="Gan P."/>
            <person name="Shirasu K."/>
        </authorList>
    </citation>
    <scope>NUCLEOTIDE SEQUENCE [LARGE SCALE GENOMIC DNA]</scope>
    <source>
        <strain evidence="2 3">Nara gc5</strain>
    </source>
</reference>
<sequence>MPDSRQAASPSLPASVPAATNTGPRRGVPESPRADQSNLHLFGGSGGGGGGGLRATATATESYMGAMRMVITHRPSRKHDSTTVTTDNDRCCLSNIGSGGAAGRDAQLSASQSHCGLVMVHT</sequence>
<dbReference type="EMBL" id="ANPB02000007">
    <property type="protein sequence ID" value="KAF4479339.1"/>
    <property type="molecule type" value="Genomic_DNA"/>
</dbReference>
<protein>
    <submittedName>
        <fullName evidence="2">Uncharacterized protein</fullName>
    </submittedName>
</protein>
<evidence type="ECO:0000313" key="3">
    <source>
        <dbReference type="Proteomes" id="UP000011096"/>
    </source>
</evidence>
<gene>
    <name evidence="2" type="ORF">CGGC5_v012577</name>
</gene>